<dbReference type="PANTHER" id="PTHR12468:SF2">
    <property type="entry name" value="GPI MANNOSYLTRANSFERASE 2"/>
    <property type="match status" value="1"/>
</dbReference>
<proteinExistence type="inferred from homology"/>
<keyword evidence="9 11" id="KW-1133">Transmembrane helix</keyword>
<keyword evidence="10 11" id="KW-0472">Membrane</keyword>
<evidence type="ECO:0000256" key="8">
    <source>
        <dbReference type="ARBA" id="ARBA00022824"/>
    </source>
</evidence>
<organism evidence="12 13">
    <name type="scientific">Nephila pilipes</name>
    <name type="common">Giant wood spider</name>
    <name type="synonym">Nephila maculata</name>
    <dbReference type="NCBI Taxonomy" id="299642"/>
    <lineage>
        <taxon>Eukaryota</taxon>
        <taxon>Metazoa</taxon>
        <taxon>Ecdysozoa</taxon>
        <taxon>Arthropoda</taxon>
        <taxon>Chelicerata</taxon>
        <taxon>Arachnida</taxon>
        <taxon>Araneae</taxon>
        <taxon>Araneomorphae</taxon>
        <taxon>Entelegynae</taxon>
        <taxon>Araneoidea</taxon>
        <taxon>Nephilidae</taxon>
        <taxon>Nephila</taxon>
    </lineage>
</organism>
<reference evidence="12" key="1">
    <citation type="submission" date="2020-08" db="EMBL/GenBank/DDBJ databases">
        <title>Multicomponent nature underlies the extraordinary mechanical properties of spider dragline silk.</title>
        <authorList>
            <person name="Kono N."/>
            <person name="Nakamura H."/>
            <person name="Mori M."/>
            <person name="Yoshida Y."/>
            <person name="Ohtoshi R."/>
            <person name="Malay A.D."/>
            <person name="Moran D.A.P."/>
            <person name="Tomita M."/>
            <person name="Numata K."/>
            <person name="Arakawa K."/>
        </authorList>
    </citation>
    <scope>NUCLEOTIDE SEQUENCE</scope>
</reference>
<comment type="subcellular location">
    <subcellularLocation>
        <location evidence="1 11">Endoplasmic reticulum membrane</location>
        <topology evidence="1 11">Multi-pass membrane protein</topology>
    </subcellularLocation>
</comment>
<dbReference type="GO" id="GO:0031501">
    <property type="term" value="C:mannosyltransferase complex"/>
    <property type="evidence" value="ECO:0007669"/>
    <property type="project" value="TreeGrafter"/>
</dbReference>
<feature type="transmembrane region" description="Helical" evidence="11">
    <location>
        <begin position="277"/>
        <end position="296"/>
    </location>
</feature>
<dbReference type="GO" id="GO:0000009">
    <property type="term" value="F:alpha-1,6-mannosyltransferase activity"/>
    <property type="evidence" value="ECO:0007669"/>
    <property type="project" value="InterPro"/>
</dbReference>
<dbReference type="GO" id="GO:0004376">
    <property type="term" value="F:GPI mannosyltransferase activity"/>
    <property type="evidence" value="ECO:0007669"/>
    <property type="project" value="InterPro"/>
</dbReference>
<comment type="caution">
    <text evidence="12">The sequence shown here is derived from an EMBL/GenBank/DDBJ whole genome shotgun (WGS) entry which is preliminary data.</text>
</comment>
<comment type="pathway">
    <text evidence="2 11">Glycolipid biosynthesis; glycosylphosphatidylinositol-anchor biosynthesis.</text>
</comment>
<evidence type="ECO:0000256" key="7">
    <source>
        <dbReference type="ARBA" id="ARBA00022692"/>
    </source>
</evidence>
<evidence type="ECO:0000256" key="3">
    <source>
        <dbReference type="ARBA" id="ARBA00008698"/>
    </source>
</evidence>
<dbReference type="GO" id="GO:0006506">
    <property type="term" value="P:GPI anchor biosynthetic process"/>
    <property type="evidence" value="ECO:0007669"/>
    <property type="project" value="UniProtKB-KW"/>
</dbReference>
<dbReference type="Proteomes" id="UP000887013">
    <property type="component" value="Unassembled WGS sequence"/>
</dbReference>
<evidence type="ECO:0000256" key="9">
    <source>
        <dbReference type="ARBA" id="ARBA00022989"/>
    </source>
</evidence>
<accession>A0A8X6Q6B7</accession>
<comment type="function">
    <text evidence="11">Mannosyltransferase involved in glycosylphosphatidylinositol-anchor biosynthesis.</text>
</comment>
<name>A0A8X6Q6B7_NEPPI</name>
<feature type="transmembrane region" description="Helical" evidence="11">
    <location>
        <begin position="6"/>
        <end position="24"/>
    </location>
</feature>
<keyword evidence="5 11" id="KW-0328">Glycosyltransferase</keyword>
<dbReference type="EC" id="2.4.1.-" evidence="11"/>
<dbReference type="PANTHER" id="PTHR12468">
    <property type="entry name" value="GPI MANNOSYLTRANSFERASE 2"/>
    <property type="match status" value="1"/>
</dbReference>
<dbReference type="OrthoDB" id="10252502at2759"/>
<sequence length="299" mass="34148">MSASRLFKFSLFIRLFVIVLQIIFNRCVPDHNADAFRLPYEKGVGAANSVISYLFEGFGRWDAQYFLHISLYGYTHENTLAFFPLFPILLRNSCKILSIILPFGLSPLNCALLTGVFLNLFLTSLTTVALYKFTQNVFQSEIFAFTSALLFCINPASIFFSALYSESLFSLLTFSGLWALEKNLFFIALSGLALSASVRSNAATIFCILFVHIQVVTRMLCSSSPVLYWVATTAILPGNERARFKLRKEHSHKNWLLDNLLFMKKLFLKSSIQGKIIFCYFFSYFLIGTFLHVNFFPWT</sequence>
<keyword evidence="8 11" id="KW-0256">Endoplasmic reticulum</keyword>
<feature type="transmembrane region" description="Helical" evidence="11">
    <location>
        <begin position="143"/>
        <end position="164"/>
    </location>
</feature>
<keyword evidence="7 11" id="KW-0812">Transmembrane</keyword>
<evidence type="ECO:0000256" key="4">
    <source>
        <dbReference type="ARBA" id="ARBA00022502"/>
    </source>
</evidence>
<evidence type="ECO:0000313" key="13">
    <source>
        <dbReference type="Proteomes" id="UP000887013"/>
    </source>
</evidence>
<keyword evidence="13" id="KW-1185">Reference proteome</keyword>
<evidence type="ECO:0000256" key="2">
    <source>
        <dbReference type="ARBA" id="ARBA00004687"/>
    </source>
</evidence>
<keyword evidence="4 11" id="KW-0337">GPI-anchor biosynthesis</keyword>
<evidence type="ECO:0000256" key="6">
    <source>
        <dbReference type="ARBA" id="ARBA00022679"/>
    </source>
</evidence>
<comment type="caution">
    <text evidence="11">Lacks conserved residue(s) required for the propagation of feature annotation.</text>
</comment>
<evidence type="ECO:0000256" key="5">
    <source>
        <dbReference type="ARBA" id="ARBA00022676"/>
    </source>
</evidence>
<dbReference type="EMBL" id="BMAW01027575">
    <property type="protein sequence ID" value="GFU02826.1"/>
    <property type="molecule type" value="Genomic_DNA"/>
</dbReference>
<comment type="similarity">
    <text evidence="3 11">Belongs to the PIGV family.</text>
</comment>
<evidence type="ECO:0000256" key="11">
    <source>
        <dbReference type="RuleBase" id="RU363112"/>
    </source>
</evidence>
<dbReference type="InterPro" id="IPR007315">
    <property type="entry name" value="PIG-V/Gpi18"/>
</dbReference>
<evidence type="ECO:0000313" key="12">
    <source>
        <dbReference type="EMBL" id="GFU02826.1"/>
    </source>
</evidence>
<feature type="transmembrane region" description="Helical" evidence="11">
    <location>
        <begin position="184"/>
        <end position="211"/>
    </location>
</feature>
<gene>
    <name evidence="12" type="primary">GA19757</name>
    <name evidence="12" type="ORF">NPIL_35521</name>
</gene>
<dbReference type="AlphaFoldDB" id="A0A8X6Q6B7"/>
<keyword evidence="6 11" id="KW-0808">Transferase</keyword>
<evidence type="ECO:0000256" key="1">
    <source>
        <dbReference type="ARBA" id="ARBA00004477"/>
    </source>
</evidence>
<dbReference type="Pfam" id="PF04188">
    <property type="entry name" value="Mannosyl_trans2"/>
    <property type="match status" value="2"/>
</dbReference>
<protein>
    <recommendedName>
        <fullName evidence="11">GPI mannosyltransferase 2</fullName>
        <ecNumber evidence="11">2.4.1.-</ecNumber>
    </recommendedName>
</protein>
<dbReference type="GO" id="GO:0005789">
    <property type="term" value="C:endoplasmic reticulum membrane"/>
    <property type="evidence" value="ECO:0007669"/>
    <property type="project" value="UniProtKB-SubCell"/>
</dbReference>
<evidence type="ECO:0000256" key="10">
    <source>
        <dbReference type="ARBA" id="ARBA00023136"/>
    </source>
</evidence>